<gene>
    <name evidence="2" type="ORF">PCANC_10159</name>
</gene>
<organism evidence="2 3">
    <name type="scientific">Puccinia coronata f. sp. avenae</name>
    <dbReference type="NCBI Taxonomy" id="200324"/>
    <lineage>
        <taxon>Eukaryota</taxon>
        <taxon>Fungi</taxon>
        <taxon>Dikarya</taxon>
        <taxon>Basidiomycota</taxon>
        <taxon>Pucciniomycotina</taxon>
        <taxon>Pucciniomycetes</taxon>
        <taxon>Pucciniales</taxon>
        <taxon>Pucciniaceae</taxon>
        <taxon>Puccinia</taxon>
    </lineage>
</organism>
<accession>A0A2N5V6A7</accession>
<feature type="compositionally biased region" description="Low complexity" evidence="1">
    <location>
        <begin position="123"/>
        <end position="138"/>
    </location>
</feature>
<dbReference type="AlphaFoldDB" id="A0A2N5V6A7"/>
<proteinExistence type="predicted"/>
<dbReference type="Proteomes" id="UP000235388">
    <property type="component" value="Unassembled WGS sequence"/>
</dbReference>
<protein>
    <submittedName>
        <fullName evidence="2">Uncharacterized protein</fullName>
    </submittedName>
</protein>
<evidence type="ECO:0000256" key="1">
    <source>
        <dbReference type="SAM" id="MobiDB-lite"/>
    </source>
</evidence>
<sequence length="146" mass="16116">MSCANLQLSDSLSTQTRCRELTSGPDKGLPCETLLIWDMNHLDAKPMQCVKPTAAMTMDSCWGSAASGSFTQILPRKSGGRRLPRLPTLRHTKILGWGRLRRANVKRYKGPRSEKLTQLQLQSSSPSSSIKSSSPSSKNQLYPNPN</sequence>
<reference evidence="2 3" key="1">
    <citation type="submission" date="2017-11" db="EMBL/GenBank/DDBJ databases">
        <title>De novo assembly and phasing of dikaryotic genomes from two isolates of Puccinia coronata f. sp. avenae, the causal agent of oat crown rust.</title>
        <authorList>
            <person name="Miller M.E."/>
            <person name="Zhang Y."/>
            <person name="Omidvar V."/>
            <person name="Sperschneider J."/>
            <person name="Schwessinger B."/>
            <person name="Raley C."/>
            <person name="Palmer J.M."/>
            <person name="Garnica D."/>
            <person name="Upadhyaya N."/>
            <person name="Rathjen J."/>
            <person name="Taylor J.M."/>
            <person name="Park R.F."/>
            <person name="Dodds P.N."/>
            <person name="Hirsch C.D."/>
            <person name="Kianian S.F."/>
            <person name="Figueroa M."/>
        </authorList>
    </citation>
    <scope>NUCLEOTIDE SEQUENCE [LARGE SCALE GENOMIC DNA]</scope>
    <source>
        <strain evidence="2">12NC29</strain>
    </source>
</reference>
<comment type="caution">
    <text evidence="2">The sequence shown here is derived from an EMBL/GenBank/DDBJ whole genome shotgun (WGS) entry which is preliminary data.</text>
</comment>
<evidence type="ECO:0000313" key="3">
    <source>
        <dbReference type="Proteomes" id="UP000235388"/>
    </source>
</evidence>
<keyword evidence="3" id="KW-1185">Reference proteome</keyword>
<dbReference type="EMBL" id="PGCJ01000127">
    <property type="protein sequence ID" value="PLW45539.1"/>
    <property type="molecule type" value="Genomic_DNA"/>
</dbReference>
<name>A0A2N5V6A7_9BASI</name>
<evidence type="ECO:0000313" key="2">
    <source>
        <dbReference type="EMBL" id="PLW45539.1"/>
    </source>
</evidence>
<feature type="region of interest" description="Disordered" evidence="1">
    <location>
        <begin position="106"/>
        <end position="146"/>
    </location>
</feature>